<evidence type="ECO:0000256" key="1">
    <source>
        <dbReference type="SAM" id="MobiDB-lite"/>
    </source>
</evidence>
<feature type="compositionally biased region" description="Basic and acidic residues" evidence="1">
    <location>
        <begin position="1049"/>
        <end position="1060"/>
    </location>
</feature>
<evidence type="ECO:0000313" key="4">
    <source>
        <dbReference type="Proteomes" id="UP001362999"/>
    </source>
</evidence>
<dbReference type="InterPro" id="IPR046496">
    <property type="entry name" value="DUF6589"/>
</dbReference>
<evidence type="ECO:0000259" key="2">
    <source>
        <dbReference type="Pfam" id="PF20231"/>
    </source>
</evidence>
<feature type="region of interest" description="Disordered" evidence="1">
    <location>
        <begin position="749"/>
        <end position="771"/>
    </location>
</feature>
<dbReference type="EMBL" id="JAWWNJ010000120">
    <property type="protein sequence ID" value="KAK6988783.1"/>
    <property type="molecule type" value="Genomic_DNA"/>
</dbReference>
<comment type="caution">
    <text evidence="3">The sequence shown here is derived from an EMBL/GenBank/DDBJ whole genome shotgun (WGS) entry which is preliminary data.</text>
</comment>
<name>A0AAV9ZRK6_9AGAR</name>
<dbReference type="Pfam" id="PF20231">
    <property type="entry name" value="DUF6589"/>
    <property type="match status" value="1"/>
</dbReference>
<feature type="compositionally biased region" description="Acidic residues" evidence="1">
    <location>
        <begin position="1064"/>
        <end position="1085"/>
    </location>
</feature>
<sequence>MGDTGVVLTWEEPSTPLTRTQPLSNHETPTPALPRSHQPLFPSRSLSTSQFYGQIQFETAQPPSRPFDYSAPKKRPLQSSLHDENLAPGSSPSPFQSAERPSKRHKNVPPTPTSVSGASKRRSPRTNTQKLEIVLKSIQEQGWTLGSFLYNIFRARDDQGNEIHRTQTHSQMVSIFLAGRANKTVADILSEWMMHPDGRLPPTSPNFDLMFSTTVPYTEIHPVRAALTSFAVQTVRKKVTAEAEEAVKLENGLHVSIGKTHPELRLRRDDIGEETIPRIQSAIELYQPVTLHLLESIAMRKPRIREDQVLERKSRPAETVVTHALSTLNYCRTDQANLLPLMRGILYFGSSAPTELINYNCRIGTMPAPATIRRALITLSDAESHATRIHGADPNTAGFLFVDNTQNYHLVRDFRMGRESVMNSGMSGLYIEAPDVDVAVFDLEAKRTLIAQNLRKEITVEDLLAYLDQEDADLTGTLHFLDVLVRSIPALKFLGPEVAMRFTATAKVTLPEGKAIVHPLACSGKKQTIPTELKDGMLDFLQQVGQTPENYLRRKLPVGGDGLTYAMLQQLQTYLQFRIDDHPFKSFEIIEPQLQLWHTKWTDVIRIFQTHWGRTTGKNTNPASLGFSAAKIGRSAPANMKKVEFYPGTQLLYLVLDAKILDIWRLSFKTSDIFAYFEGLEKTKSLPDIESLLPIARKLYRAYGTARGRDHAIYDTGNTSEWAQIVPLGSPWVAREIEHSSLETVKRKVKKPTATDSTVPTKTRKRKEKPVPKPCLGDFVLAQNIDFIRDALNSRKLTTAIARGDIGRLYECIKASYMLFTFGGSTHTNYLNYLLETIMNLELECSPGLKLALLRGLIWNLSGLPNHCEEGDYIVEFFNRLLEDVVQHKSAQFDDIFIRDIVSRNLRHIAQLKVAWRTGVGMEKKAHKHTDPTTKPEILTLLKIYSDTELHSRRPTRQVDDRDTDDFNKGLKKLRDGTLESFIKKTTQHRQTFTTPTPKPSEQKSSSDSDSDDSDADCSASESETDPDSGTSLDQQTSFYATRGSTFIHEGELVFDERDMMMGPEDDEFQEEDGDLSADSEEDVN</sequence>
<feature type="compositionally biased region" description="Polar residues" evidence="1">
    <location>
        <begin position="1028"/>
        <end position="1045"/>
    </location>
</feature>
<protein>
    <recommendedName>
        <fullName evidence="2">DUF6589 domain-containing protein</fullName>
    </recommendedName>
</protein>
<organism evidence="3 4">
    <name type="scientific">Favolaschia claudopus</name>
    <dbReference type="NCBI Taxonomy" id="2862362"/>
    <lineage>
        <taxon>Eukaryota</taxon>
        <taxon>Fungi</taxon>
        <taxon>Dikarya</taxon>
        <taxon>Basidiomycota</taxon>
        <taxon>Agaricomycotina</taxon>
        <taxon>Agaricomycetes</taxon>
        <taxon>Agaricomycetidae</taxon>
        <taxon>Agaricales</taxon>
        <taxon>Marasmiineae</taxon>
        <taxon>Mycenaceae</taxon>
        <taxon>Favolaschia</taxon>
    </lineage>
</organism>
<gene>
    <name evidence="3" type="ORF">R3P38DRAFT_3442903</name>
</gene>
<feature type="region of interest" description="Disordered" evidence="1">
    <location>
        <begin position="1"/>
        <end position="128"/>
    </location>
</feature>
<feature type="compositionally biased region" description="Polar residues" evidence="1">
    <location>
        <begin position="15"/>
        <end position="28"/>
    </location>
</feature>
<evidence type="ECO:0000313" key="3">
    <source>
        <dbReference type="EMBL" id="KAK6988783.1"/>
    </source>
</evidence>
<feature type="region of interest" description="Disordered" evidence="1">
    <location>
        <begin position="985"/>
        <end position="1085"/>
    </location>
</feature>
<feature type="compositionally biased region" description="Polar residues" evidence="1">
    <location>
        <begin position="44"/>
        <end position="62"/>
    </location>
</feature>
<proteinExistence type="predicted"/>
<reference evidence="3 4" key="1">
    <citation type="journal article" date="2024" name="J Genomics">
        <title>Draft genome sequencing and assembly of Favolaschia claudopus CIRM-BRFM 2984 isolated from oak limbs.</title>
        <authorList>
            <person name="Navarro D."/>
            <person name="Drula E."/>
            <person name="Chaduli D."/>
            <person name="Cazenave R."/>
            <person name="Ahrendt S."/>
            <person name="Wang J."/>
            <person name="Lipzen A."/>
            <person name="Daum C."/>
            <person name="Barry K."/>
            <person name="Grigoriev I.V."/>
            <person name="Favel A."/>
            <person name="Rosso M.N."/>
            <person name="Martin F."/>
        </authorList>
    </citation>
    <scope>NUCLEOTIDE SEQUENCE [LARGE SCALE GENOMIC DNA]</scope>
    <source>
        <strain evidence="3 4">CIRM-BRFM 2984</strain>
    </source>
</reference>
<dbReference type="Proteomes" id="UP001362999">
    <property type="component" value="Unassembled WGS sequence"/>
</dbReference>
<keyword evidence="4" id="KW-1185">Reference proteome</keyword>
<dbReference type="AlphaFoldDB" id="A0AAV9ZRK6"/>
<accession>A0AAV9ZRK6</accession>
<feature type="domain" description="DUF6589" evidence="2">
    <location>
        <begin position="454"/>
        <end position="929"/>
    </location>
</feature>